<dbReference type="Pfam" id="PF01042">
    <property type="entry name" value="Ribonuc_L-PSP"/>
    <property type="match status" value="1"/>
</dbReference>
<dbReference type="PANTHER" id="PTHR47328:SF1">
    <property type="entry name" value="RUTC FAMILY PROTEIN YOAB"/>
    <property type="match status" value="1"/>
</dbReference>
<sequence>MTITHMDITSVPDAVMSHCVIHGNMVYLAGIRASTFPADIRTQTKEVLATIDSYLARAGTKRSNILTAQVWLKDMGLFQEMNEVWNTWVDAESPPSRACVSGELCRPEILVEIMVTALKGGN</sequence>
<comment type="caution">
    <text evidence="1">The sequence shown here is derived from an EMBL/GenBank/DDBJ whole genome shotgun (WGS) entry which is preliminary data.</text>
</comment>
<dbReference type="SUPFAM" id="SSF55298">
    <property type="entry name" value="YjgF-like"/>
    <property type="match status" value="1"/>
</dbReference>
<protein>
    <submittedName>
        <fullName evidence="1">RidA family protein</fullName>
    </submittedName>
</protein>
<dbReference type="EMBL" id="BAABCX010000003">
    <property type="protein sequence ID" value="GAA3544456.1"/>
    <property type="molecule type" value="Genomic_DNA"/>
</dbReference>
<dbReference type="InterPro" id="IPR035959">
    <property type="entry name" value="RutC-like_sf"/>
</dbReference>
<dbReference type="CDD" id="cd06150">
    <property type="entry name" value="YjgF_YER057c_UK114_like_2"/>
    <property type="match status" value="1"/>
</dbReference>
<accession>A0ABP6W4N7</accession>
<dbReference type="Gene3D" id="3.30.1330.40">
    <property type="entry name" value="RutC-like"/>
    <property type="match status" value="1"/>
</dbReference>
<proteinExistence type="predicted"/>
<dbReference type="Proteomes" id="UP001500795">
    <property type="component" value="Unassembled WGS sequence"/>
</dbReference>
<keyword evidence="2" id="KW-1185">Reference proteome</keyword>
<name>A0ABP6W4N7_9GAMM</name>
<reference evidence="2" key="1">
    <citation type="journal article" date="2019" name="Int. J. Syst. Evol. Microbiol.">
        <title>The Global Catalogue of Microorganisms (GCM) 10K type strain sequencing project: providing services to taxonomists for standard genome sequencing and annotation.</title>
        <authorList>
            <consortium name="The Broad Institute Genomics Platform"/>
            <consortium name="The Broad Institute Genome Sequencing Center for Infectious Disease"/>
            <person name="Wu L."/>
            <person name="Ma J."/>
        </authorList>
    </citation>
    <scope>NUCLEOTIDE SEQUENCE [LARGE SCALE GENOMIC DNA]</scope>
    <source>
        <strain evidence="2">JCM 17110</strain>
    </source>
</reference>
<gene>
    <name evidence="1" type="ORF">GCM10022394_25610</name>
</gene>
<organism evidence="1 2">
    <name type="scientific">Zobellella aerophila</name>
    <dbReference type="NCBI Taxonomy" id="870480"/>
    <lineage>
        <taxon>Bacteria</taxon>
        <taxon>Pseudomonadati</taxon>
        <taxon>Pseudomonadota</taxon>
        <taxon>Gammaproteobacteria</taxon>
        <taxon>Aeromonadales</taxon>
        <taxon>Aeromonadaceae</taxon>
        <taxon>Zobellella</taxon>
    </lineage>
</organism>
<evidence type="ECO:0000313" key="1">
    <source>
        <dbReference type="EMBL" id="GAA3544456.1"/>
    </source>
</evidence>
<dbReference type="InterPro" id="IPR035709">
    <property type="entry name" value="YoaB-like"/>
</dbReference>
<evidence type="ECO:0000313" key="2">
    <source>
        <dbReference type="Proteomes" id="UP001500795"/>
    </source>
</evidence>
<dbReference type="RefSeq" id="WP_344958622.1">
    <property type="nucleotide sequence ID" value="NZ_BAABCX010000003.1"/>
</dbReference>
<dbReference type="InterPro" id="IPR006175">
    <property type="entry name" value="YjgF/YER057c/UK114"/>
</dbReference>
<dbReference type="PANTHER" id="PTHR47328">
    <property type="match status" value="1"/>
</dbReference>